<evidence type="ECO:0000313" key="5">
    <source>
        <dbReference type="Proteomes" id="UP000293162"/>
    </source>
</evidence>
<accession>A0A4Q5M0S7</accession>
<dbReference type="CDD" id="cd05233">
    <property type="entry name" value="SDR_c"/>
    <property type="match status" value="1"/>
</dbReference>
<dbReference type="OrthoDB" id="9810734at2"/>
<evidence type="ECO:0000256" key="2">
    <source>
        <dbReference type="ARBA" id="ARBA00023002"/>
    </source>
</evidence>
<dbReference type="SUPFAM" id="SSF51735">
    <property type="entry name" value="NAD(P)-binding Rossmann-fold domains"/>
    <property type="match status" value="1"/>
</dbReference>
<dbReference type="PANTHER" id="PTHR44196:SF1">
    <property type="entry name" value="DEHYDROGENASE_REDUCTASE SDR FAMILY MEMBER 7B"/>
    <property type="match status" value="1"/>
</dbReference>
<name>A0A4Q5M0S7_9BACT</name>
<reference evidence="4 5" key="1">
    <citation type="submission" date="2019-02" db="EMBL/GenBank/DDBJ databases">
        <title>Bacterial novel species Emticicia sp. 17J42-9 isolated from soil.</title>
        <authorList>
            <person name="Jung H.-Y."/>
        </authorList>
    </citation>
    <scope>NUCLEOTIDE SEQUENCE [LARGE SCALE GENOMIC DNA]</scope>
    <source>
        <strain evidence="4 5">17J42-9</strain>
    </source>
</reference>
<dbReference type="InterPro" id="IPR020904">
    <property type="entry name" value="Sc_DH/Rdtase_CS"/>
</dbReference>
<dbReference type="AlphaFoldDB" id="A0A4Q5M0S7"/>
<gene>
    <name evidence="4" type="ORF">EWM59_10965</name>
</gene>
<dbReference type="GO" id="GO:0016491">
    <property type="term" value="F:oxidoreductase activity"/>
    <property type="evidence" value="ECO:0007669"/>
    <property type="project" value="UniProtKB-KW"/>
</dbReference>
<sequence>MSQKLIVVTGGTRGIGRAIIEIFAKNGFDVVASARKRKDLNELQNFINTEYKVKCFTYAADLAKKEQVMGLAGFIESLNRPVDILVNNAGNFIPGNIYEEEDGVLENLIETNLYSAYHLTRGLVKGMIAQKSGHIFNMCSVASLMAYPNGGSYSISKFALLGFSKCLREEMKPFNIKVTSIMPGAVLTDSWAGVDIPTERFMSADDVAKTIWMAYHLSDSAVIEEIVMRPQRGDI</sequence>
<dbReference type="PRINTS" id="PR00080">
    <property type="entry name" value="SDRFAMILY"/>
</dbReference>
<dbReference type="Gene3D" id="3.40.50.720">
    <property type="entry name" value="NAD(P)-binding Rossmann-like Domain"/>
    <property type="match status" value="1"/>
</dbReference>
<comment type="caution">
    <text evidence="4">The sequence shown here is derived from an EMBL/GenBank/DDBJ whole genome shotgun (WGS) entry which is preliminary data.</text>
</comment>
<dbReference type="InterPro" id="IPR036291">
    <property type="entry name" value="NAD(P)-bd_dom_sf"/>
</dbReference>
<evidence type="ECO:0000313" key="4">
    <source>
        <dbReference type="EMBL" id="RYU95625.1"/>
    </source>
</evidence>
<evidence type="ECO:0000256" key="1">
    <source>
        <dbReference type="ARBA" id="ARBA00006484"/>
    </source>
</evidence>
<dbReference type="RefSeq" id="WP_130021017.1">
    <property type="nucleotide sequence ID" value="NZ_SEWF01000013.1"/>
</dbReference>
<dbReference type="InterPro" id="IPR002347">
    <property type="entry name" value="SDR_fam"/>
</dbReference>
<proteinExistence type="inferred from homology"/>
<dbReference type="EMBL" id="SEWF01000013">
    <property type="protein sequence ID" value="RYU95625.1"/>
    <property type="molecule type" value="Genomic_DNA"/>
</dbReference>
<dbReference type="PROSITE" id="PS00061">
    <property type="entry name" value="ADH_SHORT"/>
    <property type="match status" value="1"/>
</dbReference>
<dbReference type="Proteomes" id="UP000293162">
    <property type="component" value="Unassembled WGS sequence"/>
</dbReference>
<keyword evidence="5" id="KW-1185">Reference proteome</keyword>
<keyword evidence="2" id="KW-0560">Oxidoreductase</keyword>
<dbReference type="Pfam" id="PF00106">
    <property type="entry name" value="adh_short"/>
    <property type="match status" value="1"/>
</dbReference>
<comment type="similarity">
    <text evidence="1 3">Belongs to the short-chain dehydrogenases/reductases (SDR) family.</text>
</comment>
<dbReference type="PANTHER" id="PTHR44196">
    <property type="entry name" value="DEHYDROGENASE/REDUCTASE SDR FAMILY MEMBER 7B"/>
    <property type="match status" value="1"/>
</dbReference>
<dbReference type="GO" id="GO:0016020">
    <property type="term" value="C:membrane"/>
    <property type="evidence" value="ECO:0007669"/>
    <property type="project" value="TreeGrafter"/>
</dbReference>
<dbReference type="PRINTS" id="PR00081">
    <property type="entry name" value="GDHRDH"/>
</dbReference>
<evidence type="ECO:0000256" key="3">
    <source>
        <dbReference type="RuleBase" id="RU000363"/>
    </source>
</evidence>
<organism evidence="4 5">
    <name type="scientific">Emticicia agri</name>
    <dbReference type="NCBI Taxonomy" id="2492393"/>
    <lineage>
        <taxon>Bacteria</taxon>
        <taxon>Pseudomonadati</taxon>
        <taxon>Bacteroidota</taxon>
        <taxon>Cytophagia</taxon>
        <taxon>Cytophagales</taxon>
        <taxon>Leadbetterellaceae</taxon>
        <taxon>Emticicia</taxon>
    </lineage>
</organism>
<protein>
    <submittedName>
        <fullName evidence="4">SDR family NAD(P)-dependent oxidoreductase</fullName>
    </submittedName>
</protein>